<dbReference type="OrthoDB" id="194358at2759"/>
<evidence type="ECO:0000313" key="3">
    <source>
        <dbReference type="EMBL" id="OJI99089.1"/>
    </source>
</evidence>
<dbReference type="InterPro" id="IPR002110">
    <property type="entry name" value="Ankyrin_rpt"/>
</dbReference>
<reference evidence="4" key="1">
    <citation type="journal article" date="2017" name="Genome Biol.">
        <title>Comparative genomics reveals high biological diversity and specific adaptations in the industrially and medically important fungal genus Aspergillus.</title>
        <authorList>
            <person name="de Vries R.P."/>
            <person name="Riley R."/>
            <person name="Wiebenga A."/>
            <person name="Aguilar-Osorio G."/>
            <person name="Amillis S."/>
            <person name="Uchima C.A."/>
            <person name="Anderluh G."/>
            <person name="Asadollahi M."/>
            <person name="Askin M."/>
            <person name="Barry K."/>
            <person name="Battaglia E."/>
            <person name="Bayram O."/>
            <person name="Benocci T."/>
            <person name="Braus-Stromeyer S.A."/>
            <person name="Caldana C."/>
            <person name="Canovas D."/>
            <person name="Cerqueira G.C."/>
            <person name="Chen F."/>
            <person name="Chen W."/>
            <person name="Choi C."/>
            <person name="Clum A."/>
            <person name="Dos Santos R.A."/>
            <person name="Damasio A.R."/>
            <person name="Diallinas G."/>
            <person name="Emri T."/>
            <person name="Fekete E."/>
            <person name="Flipphi M."/>
            <person name="Freyberg S."/>
            <person name="Gallo A."/>
            <person name="Gournas C."/>
            <person name="Habgood R."/>
            <person name="Hainaut M."/>
            <person name="Harispe M.L."/>
            <person name="Henrissat B."/>
            <person name="Hilden K.S."/>
            <person name="Hope R."/>
            <person name="Hossain A."/>
            <person name="Karabika E."/>
            <person name="Karaffa L."/>
            <person name="Karanyi Z."/>
            <person name="Krasevec N."/>
            <person name="Kuo A."/>
            <person name="Kusch H."/>
            <person name="LaButti K."/>
            <person name="Lagendijk E.L."/>
            <person name="Lapidus A."/>
            <person name="Levasseur A."/>
            <person name="Lindquist E."/>
            <person name="Lipzen A."/>
            <person name="Logrieco A.F."/>
            <person name="MacCabe A."/>
            <person name="Maekelae M.R."/>
            <person name="Malavazi I."/>
            <person name="Melin P."/>
            <person name="Meyer V."/>
            <person name="Mielnichuk N."/>
            <person name="Miskei M."/>
            <person name="Molnar A.P."/>
            <person name="Mule G."/>
            <person name="Ngan C.Y."/>
            <person name="Orejas M."/>
            <person name="Orosz E."/>
            <person name="Ouedraogo J.P."/>
            <person name="Overkamp K.M."/>
            <person name="Park H.-S."/>
            <person name="Perrone G."/>
            <person name="Piumi F."/>
            <person name="Punt P.J."/>
            <person name="Ram A.F."/>
            <person name="Ramon A."/>
            <person name="Rauscher S."/>
            <person name="Record E."/>
            <person name="Riano-Pachon D.M."/>
            <person name="Robert V."/>
            <person name="Roehrig J."/>
            <person name="Ruller R."/>
            <person name="Salamov A."/>
            <person name="Salih N.S."/>
            <person name="Samson R.A."/>
            <person name="Sandor E."/>
            <person name="Sanguinetti M."/>
            <person name="Schuetze T."/>
            <person name="Sepcic K."/>
            <person name="Shelest E."/>
            <person name="Sherlock G."/>
            <person name="Sophianopoulou V."/>
            <person name="Squina F.M."/>
            <person name="Sun H."/>
            <person name="Susca A."/>
            <person name="Todd R.B."/>
            <person name="Tsang A."/>
            <person name="Unkles S.E."/>
            <person name="van de Wiele N."/>
            <person name="van Rossen-Uffink D."/>
            <person name="Oliveira J.V."/>
            <person name="Vesth T.C."/>
            <person name="Visser J."/>
            <person name="Yu J.-H."/>
            <person name="Zhou M."/>
            <person name="Andersen M.R."/>
            <person name="Archer D.B."/>
            <person name="Baker S.E."/>
            <person name="Benoit I."/>
            <person name="Brakhage A.A."/>
            <person name="Braus G.H."/>
            <person name="Fischer R."/>
            <person name="Frisvad J.C."/>
            <person name="Goldman G.H."/>
            <person name="Houbraken J."/>
            <person name="Oakley B."/>
            <person name="Pocsi I."/>
            <person name="Scazzocchio C."/>
            <person name="Seiboth B."/>
            <person name="vanKuyk P.A."/>
            <person name="Wortman J."/>
            <person name="Dyer P.S."/>
            <person name="Grigoriev I.V."/>
        </authorList>
    </citation>
    <scope>NUCLEOTIDE SEQUENCE [LARGE SCALE GENOMIC DNA]</scope>
    <source>
        <strain evidence="4">CBS 583.65</strain>
    </source>
</reference>
<dbReference type="RefSeq" id="XP_040664852.1">
    <property type="nucleotide sequence ID" value="XM_040811725.1"/>
</dbReference>
<dbReference type="Pfam" id="PF12796">
    <property type="entry name" value="Ank_2"/>
    <property type="match status" value="1"/>
</dbReference>
<dbReference type="SUPFAM" id="SSF48403">
    <property type="entry name" value="Ankyrin repeat"/>
    <property type="match status" value="1"/>
</dbReference>
<dbReference type="Gene3D" id="1.25.40.20">
    <property type="entry name" value="Ankyrin repeat-containing domain"/>
    <property type="match status" value="2"/>
</dbReference>
<keyword evidence="4" id="KW-1185">Reference proteome</keyword>
<keyword evidence="1" id="KW-0677">Repeat</keyword>
<dbReference type="SMART" id="SM00248">
    <property type="entry name" value="ANK"/>
    <property type="match status" value="6"/>
</dbReference>
<dbReference type="GeneID" id="63727236"/>
<sequence>MDEFDTPEPANAPVPPESKLVAACRRKEWNVAEKILQNEIFRPRHSDAQDLPIVFPFLQRLDDDGWERVLNVILNHHPGILLAKDRNGRTAISHAAGCGKIRSVQRLLKTKQIPREDMVEALLCVGRHRSPNSRAVDKVIQLLIENGVDISRKHEGAIPLTHAVKLEWVHVVDWFCRNSSTLAPEAFTSQDDQGRSPLSIAVLDKHDWAIVPLLNTGYYDGYGDSHGRTPLYWLLQSEREETQKRKLAEILIWKEAHDNNMGVHSGPQPFDIESLGVQPRSPLHVDPEMLNQYHRNDGLSLLSHAVRSNEGEVIRTILKIPGIQVDAPNKDSTTPLQVALIENKTDAAKALMDADISTFKKLINEGAMDLLEQLLELGYDVNREVDKGRPLLHYVLENTNTNAAEELLGIILNPERGKRIEDVNQPDGRQRTALQLAEGKLQLMRLLLSYGADLERSTMQKDDWFRMYFLHTPFQNHSLRWERATSALLFKRWGDGGIEVEFRHLSEMQIFPCCPGSSSFNSEASILCVVGLYSTLQL</sequence>
<dbReference type="Proteomes" id="UP000184073">
    <property type="component" value="Unassembled WGS sequence"/>
</dbReference>
<name>A0A1L9PC25_ASPVE</name>
<proteinExistence type="predicted"/>
<dbReference type="InterPro" id="IPR051165">
    <property type="entry name" value="Multifunctional_ANK_Repeat"/>
</dbReference>
<protein>
    <recommendedName>
        <fullName evidence="5">Ankyrin</fullName>
    </recommendedName>
</protein>
<dbReference type="PANTHER" id="PTHR24123">
    <property type="entry name" value="ANKYRIN REPEAT-CONTAINING"/>
    <property type="match status" value="1"/>
</dbReference>
<dbReference type="VEuPathDB" id="FungiDB:ASPVEDRAFT_38554"/>
<dbReference type="AlphaFoldDB" id="A0A1L9PC25"/>
<dbReference type="EMBL" id="KV878126">
    <property type="protein sequence ID" value="OJI99089.1"/>
    <property type="molecule type" value="Genomic_DNA"/>
</dbReference>
<accession>A0A1L9PC25</accession>
<dbReference type="STRING" id="1036611.A0A1L9PC25"/>
<evidence type="ECO:0000256" key="2">
    <source>
        <dbReference type="ARBA" id="ARBA00023043"/>
    </source>
</evidence>
<dbReference type="InterPro" id="IPR036770">
    <property type="entry name" value="Ankyrin_rpt-contain_sf"/>
</dbReference>
<evidence type="ECO:0000313" key="4">
    <source>
        <dbReference type="Proteomes" id="UP000184073"/>
    </source>
</evidence>
<gene>
    <name evidence="3" type="ORF">ASPVEDRAFT_38554</name>
</gene>
<evidence type="ECO:0000256" key="1">
    <source>
        <dbReference type="ARBA" id="ARBA00022737"/>
    </source>
</evidence>
<evidence type="ECO:0008006" key="5">
    <source>
        <dbReference type="Google" id="ProtNLM"/>
    </source>
</evidence>
<organism evidence="3 4">
    <name type="scientific">Aspergillus versicolor CBS 583.65</name>
    <dbReference type="NCBI Taxonomy" id="1036611"/>
    <lineage>
        <taxon>Eukaryota</taxon>
        <taxon>Fungi</taxon>
        <taxon>Dikarya</taxon>
        <taxon>Ascomycota</taxon>
        <taxon>Pezizomycotina</taxon>
        <taxon>Eurotiomycetes</taxon>
        <taxon>Eurotiomycetidae</taxon>
        <taxon>Eurotiales</taxon>
        <taxon>Aspergillaceae</taxon>
        <taxon>Aspergillus</taxon>
        <taxon>Aspergillus subgen. Nidulantes</taxon>
    </lineage>
</organism>
<dbReference type="PANTHER" id="PTHR24123:SF33">
    <property type="entry name" value="PROTEIN HOS4"/>
    <property type="match status" value="1"/>
</dbReference>
<keyword evidence="2" id="KW-0040">ANK repeat</keyword>